<evidence type="ECO:0000256" key="2">
    <source>
        <dbReference type="ARBA" id="ARBA00022741"/>
    </source>
</evidence>
<dbReference type="InterPro" id="IPR003593">
    <property type="entry name" value="AAA+_ATPase"/>
</dbReference>
<accession>X6P3X3</accession>
<sequence>MLRRTFESRLISNRLREELGLTHVKGVLFHGPPGTGKTLIARKISNILGCNAPKIVNGPEVESKWVGEAEKNIRTLFETAQQEFEEKGDDSDLHVVIFDEIDAIAKKRGGAHAKSRDGALNQLLCCLDGVGSLNNVVVFGLTNRKDCLDPALLRPGRLEVQLEIVRTFIKHMYMCTCIYNNFFND</sequence>
<dbReference type="PANTHER" id="PTHR23078">
    <property type="entry name" value="VESICULAR-FUSION PROTEIN NSF"/>
    <property type="match status" value="1"/>
</dbReference>
<keyword evidence="4" id="KW-0813">Transport</keyword>
<comment type="catalytic activity">
    <reaction evidence="4">
        <text>ATP + H2O = ADP + phosphate + H(+)</text>
        <dbReference type="Rhea" id="RHEA:13065"/>
        <dbReference type="ChEBI" id="CHEBI:15377"/>
        <dbReference type="ChEBI" id="CHEBI:15378"/>
        <dbReference type="ChEBI" id="CHEBI:30616"/>
        <dbReference type="ChEBI" id="CHEBI:43474"/>
        <dbReference type="ChEBI" id="CHEBI:456216"/>
        <dbReference type="EC" id="3.6.4.6"/>
    </reaction>
</comment>
<evidence type="ECO:0000313" key="6">
    <source>
        <dbReference type="EMBL" id="ETO32866.1"/>
    </source>
</evidence>
<comment type="cofactor">
    <cofactor evidence="4">
        <name>Mg(2+)</name>
        <dbReference type="ChEBI" id="CHEBI:18420"/>
    </cofactor>
    <text evidence="4">Binds 1 Mg(2+) ion per subunit.</text>
</comment>
<dbReference type="OrthoDB" id="9982946at2759"/>
<dbReference type="PANTHER" id="PTHR23078:SF3">
    <property type="entry name" value="VESICLE-FUSING ATPASE"/>
    <property type="match status" value="1"/>
</dbReference>
<keyword evidence="4" id="KW-0653">Protein transport</keyword>
<comment type="caution">
    <text evidence="6">The sequence shown here is derived from an EMBL/GenBank/DDBJ whole genome shotgun (WGS) entry which is preliminary data.</text>
</comment>
<dbReference type="GO" id="GO:0016887">
    <property type="term" value="F:ATP hydrolysis activity"/>
    <property type="evidence" value="ECO:0007669"/>
    <property type="project" value="InterPro"/>
</dbReference>
<feature type="domain" description="AAA+ ATPase" evidence="5">
    <location>
        <begin position="23"/>
        <end position="168"/>
    </location>
</feature>
<comment type="subcellular location">
    <subcellularLocation>
        <location evidence="4">Cytoplasm</location>
    </subcellularLocation>
</comment>
<dbReference type="Pfam" id="PF00004">
    <property type="entry name" value="AAA"/>
    <property type="match status" value="1"/>
</dbReference>
<dbReference type="GO" id="GO:0005524">
    <property type="term" value="F:ATP binding"/>
    <property type="evidence" value="ECO:0007669"/>
    <property type="project" value="UniProtKB-UniRule"/>
</dbReference>
<evidence type="ECO:0000256" key="3">
    <source>
        <dbReference type="ARBA" id="ARBA00022840"/>
    </source>
</evidence>
<dbReference type="OMA" id="FFNAIDD"/>
<keyword evidence="4" id="KW-0963">Cytoplasm</keyword>
<organism evidence="6 7">
    <name type="scientific">Reticulomyxa filosa</name>
    <dbReference type="NCBI Taxonomy" id="46433"/>
    <lineage>
        <taxon>Eukaryota</taxon>
        <taxon>Sar</taxon>
        <taxon>Rhizaria</taxon>
        <taxon>Retaria</taxon>
        <taxon>Foraminifera</taxon>
        <taxon>Monothalamids</taxon>
        <taxon>Reticulomyxidae</taxon>
        <taxon>Reticulomyxa</taxon>
    </lineage>
</organism>
<dbReference type="GO" id="GO:0043001">
    <property type="term" value="P:Golgi to plasma membrane protein transport"/>
    <property type="evidence" value="ECO:0007669"/>
    <property type="project" value="TreeGrafter"/>
</dbReference>
<dbReference type="Proteomes" id="UP000023152">
    <property type="component" value="Unassembled WGS sequence"/>
</dbReference>
<keyword evidence="7" id="KW-1185">Reference proteome</keyword>
<dbReference type="EMBL" id="ASPP01003863">
    <property type="protein sequence ID" value="ETO32866.1"/>
    <property type="molecule type" value="Genomic_DNA"/>
</dbReference>
<evidence type="ECO:0000313" key="7">
    <source>
        <dbReference type="Proteomes" id="UP000023152"/>
    </source>
</evidence>
<gene>
    <name evidence="6" type="ORF">RFI_04249</name>
</gene>
<dbReference type="GO" id="GO:0035494">
    <property type="term" value="P:SNARE complex disassembly"/>
    <property type="evidence" value="ECO:0007669"/>
    <property type="project" value="InterPro"/>
</dbReference>
<name>X6P3X3_RETFI</name>
<dbReference type="GO" id="GO:0006891">
    <property type="term" value="P:intra-Golgi vesicle-mediated transport"/>
    <property type="evidence" value="ECO:0007669"/>
    <property type="project" value="TreeGrafter"/>
</dbReference>
<dbReference type="InterPro" id="IPR039812">
    <property type="entry name" value="Vesicle-fus_ATPase"/>
</dbReference>
<keyword evidence="4" id="KW-0378">Hydrolase</keyword>
<dbReference type="InterPro" id="IPR027417">
    <property type="entry name" value="P-loop_NTPase"/>
</dbReference>
<reference evidence="6 7" key="1">
    <citation type="journal article" date="2013" name="Curr. Biol.">
        <title>The Genome of the Foraminiferan Reticulomyxa filosa.</title>
        <authorList>
            <person name="Glockner G."/>
            <person name="Hulsmann N."/>
            <person name="Schleicher M."/>
            <person name="Noegel A.A."/>
            <person name="Eichinger L."/>
            <person name="Gallinger C."/>
            <person name="Pawlowski J."/>
            <person name="Sierra R."/>
            <person name="Euteneuer U."/>
            <person name="Pillet L."/>
            <person name="Moustafa A."/>
            <person name="Platzer M."/>
            <person name="Groth M."/>
            <person name="Szafranski K."/>
            <person name="Schliwa M."/>
        </authorList>
    </citation>
    <scope>NUCLEOTIDE SEQUENCE [LARGE SCALE GENOMIC DNA]</scope>
</reference>
<dbReference type="InterPro" id="IPR003959">
    <property type="entry name" value="ATPase_AAA_core"/>
</dbReference>
<evidence type="ECO:0000256" key="4">
    <source>
        <dbReference type="RuleBase" id="RU367045"/>
    </source>
</evidence>
<evidence type="ECO:0000256" key="1">
    <source>
        <dbReference type="ARBA" id="ARBA00006914"/>
    </source>
</evidence>
<protein>
    <recommendedName>
        <fullName evidence="4">Vesicle-fusing ATPase</fullName>
        <ecNumber evidence="4">3.6.4.6</ecNumber>
    </recommendedName>
</protein>
<keyword evidence="4" id="KW-0479">Metal-binding</keyword>
<dbReference type="GO" id="GO:0005795">
    <property type="term" value="C:Golgi stack"/>
    <property type="evidence" value="ECO:0007669"/>
    <property type="project" value="TreeGrafter"/>
</dbReference>
<keyword evidence="4" id="KW-0931">ER-Golgi transport</keyword>
<dbReference type="EC" id="3.6.4.6" evidence="4"/>
<comment type="similarity">
    <text evidence="1 4">Belongs to the AAA ATPase family.</text>
</comment>
<dbReference type="AlphaFoldDB" id="X6P3X3"/>
<keyword evidence="3 4" id="KW-0067">ATP-binding</keyword>
<dbReference type="GO" id="GO:0046872">
    <property type="term" value="F:metal ion binding"/>
    <property type="evidence" value="ECO:0007669"/>
    <property type="project" value="UniProtKB-UniRule"/>
</dbReference>
<dbReference type="SMART" id="SM00382">
    <property type="entry name" value="AAA"/>
    <property type="match status" value="1"/>
</dbReference>
<dbReference type="Gene3D" id="3.40.50.300">
    <property type="entry name" value="P-loop containing nucleotide triphosphate hydrolases"/>
    <property type="match status" value="1"/>
</dbReference>
<comment type="function">
    <text evidence="4">Required for vesicle-mediated transport. Catalyzes the fusion of transport vesicles within the Golgi cisternae. Is also required for transport from the endoplasmic reticulum to the Golgi stack. Seems to function as a fusion protein required for the delivery of cargo proteins to all compartments of the Golgi stack independent of vesicle origin.</text>
</comment>
<evidence type="ECO:0000259" key="5">
    <source>
        <dbReference type="SMART" id="SM00382"/>
    </source>
</evidence>
<keyword evidence="4" id="KW-0460">Magnesium</keyword>
<keyword evidence="2 4" id="KW-0547">Nucleotide-binding</keyword>
<dbReference type="SUPFAM" id="SSF52540">
    <property type="entry name" value="P-loop containing nucleoside triphosphate hydrolases"/>
    <property type="match status" value="1"/>
</dbReference>
<proteinExistence type="inferred from homology"/>
<dbReference type="FunFam" id="3.40.50.300:FF:000154">
    <property type="entry name" value="Vesicle-fusing ATPase 1"/>
    <property type="match status" value="1"/>
</dbReference>